<evidence type="ECO:0000259" key="5">
    <source>
        <dbReference type="PROSITE" id="PS50931"/>
    </source>
</evidence>
<proteinExistence type="inferred from homology"/>
<dbReference type="PANTHER" id="PTHR30419">
    <property type="entry name" value="HTH-TYPE TRANSCRIPTIONAL REGULATOR YBHD"/>
    <property type="match status" value="1"/>
</dbReference>
<accession>A0ABU7RET6</accession>
<dbReference type="PROSITE" id="PS50931">
    <property type="entry name" value="HTH_LYSR"/>
    <property type="match status" value="1"/>
</dbReference>
<reference evidence="6 7" key="1">
    <citation type="submission" date="2024-01" db="EMBL/GenBank/DDBJ databases">
        <title>Niabella digestum sp. nov., isolated from waste digestion system.</title>
        <authorList>
            <person name="Zhang L."/>
        </authorList>
    </citation>
    <scope>NUCLEOTIDE SEQUENCE [LARGE SCALE GENOMIC DNA]</scope>
    <source>
        <strain evidence="6 7">A18</strain>
    </source>
</reference>
<keyword evidence="2" id="KW-0805">Transcription regulation</keyword>
<dbReference type="InterPro" id="IPR005119">
    <property type="entry name" value="LysR_subst-bd"/>
</dbReference>
<dbReference type="SUPFAM" id="SSF46785">
    <property type="entry name" value="Winged helix' DNA-binding domain"/>
    <property type="match status" value="1"/>
</dbReference>
<evidence type="ECO:0000256" key="3">
    <source>
        <dbReference type="ARBA" id="ARBA00023125"/>
    </source>
</evidence>
<dbReference type="RefSeq" id="WP_330973929.1">
    <property type="nucleotide sequence ID" value="NZ_JAZGLY010000002.1"/>
</dbReference>
<dbReference type="InterPro" id="IPR036390">
    <property type="entry name" value="WH_DNA-bd_sf"/>
</dbReference>
<dbReference type="InterPro" id="IPR000847">
    <property type="entry name" value="LysR_HTH_N"/>
</dbReference>
<dbReference type="CDD" id="cd08411">
    <property type="entry name" value="PBP2_OxyR"/>
    <property type="match status" value="1"/>
</dbReference>
<comment type="similarity">
    <text evidence="1">Belongs to the LysR transcriptional regulatory family.</text>
</comment>
<dbReference type="PRINTS" id="PR00039">
    <property type="entry name" value="HTHLYSR"/>
</dbReference>
<feature type="domain" description="HTH lysR-type" evidence="5">
    <location>
        <begin position="1"/>
        <end position="58"/>
    </location>
</feature>
<comment type="caution">
    <text evidence="6">The sequence shown here is derived from an EMBL/GenBank/DDBJ whole genome shotgun (WGS) entry which is preliminary data.</text>
</comment>
<name>A0ABU7RET6_9BACT</name>
<gene>
    <name evidence="6" type="ORF">V2H41_04460</name>
</gene>
<dbReference type="Proteomes" id="UP001357452">
    <property type="component" value="Unassembled WGS sequence"/>
</dbReference>
<dbReference type="Pfam" id="PF03466">
    <property type="entry name" value="LysR_substrate"/>
    <property type="match status" value="1"/>
</dbReference>
<dbReference type="PANTHER" id="PTHR30419:SF29">
    <property type="entry name" value="LYSR-FAMILY TRANSCRIPTIONAL REGULATOR"/>
    <property type="match status" value="1"/>
</dbReference>
<evidence type="ECO:0000313" key="6">
    <source>
        <dbReference type="EMBL" id="MEE6186520.1"/>
    </source>
</evidence>
<sequence>MTLQQLEYLLAVDQHRNFMKAAEACFVTQPTLSMQIQKLEEEFETKIFDRRKQPIVPTTAGKEIIEHARNIIVAANELSFYVQSLKGKMRGQLRVGVIPTLAPYLLPLFIPSFTKKYPDVKLIVQEQTTEVIINMLKEGKIDAGLLVTPVNEAGITEHILFYEELMVYTSKKNHLYHKQYLLPKDIDPSKLWLLEESHCFRSQIISLCELQKQNSEFNNFEYEAGSIETLKRMVEVNDGVTIIPELVTLHMPKNELKAVRYFKKPAPVREVSLIVYGNFVKKKLIEVLKKEILASLPDKLKKNEKKNIIPIQ</sequence>
<dbReference type="Gene3D" id="3.40.190.10">
    <property type="entry name" value="Periplasmic binding protein-like II"/>
    <property type="match status" value="2"/>
</dbReference>
<dbReference type="Gene3D" id="1.10.10.10">
    <property type="entry name" value="Winged helix-like DNA-binding domain superfamily/Winged helix DNA-binding domain"/>
    <property type="match status" value="1"/>
</dbReference>
<dbReference type="InterPro" id="IPR050950">
    <property type="entry name" value="HTH-type_LysR_regulators"/>
</dbReference>
<dbReference type="InterPro" id="IPR036388">
    <property type="entry name" value="WH-like_DNA-bd_sf"/>
</dbReference>
<protein>
    <submittedName>
        <fullName evidence="6">LysR substrate-binding domain-containing protein</fullName>
    </submittedName>
</protein>
<evidence type="ECO:0000256" key="4">
    <source>
        <dbReference type="ARBA" id="ARBA00023163"/>
    </source>
</evidence>
<evidence type="ECO:0000313" key="7">
    <source>
        <dbReference type="Proteomes" id="UP001357452"/>
    </source>
</evidence>
<keyword evidence="4" id="KW-0804">Transcription</keyword>
<dbReference type="SUPFAM" id="SSF53850">
    <property type="entry name" value="Periplasmic binding protein-like II"/>
    <property type="match status" value="1"/>
</dbReference>
<organism evidence="6 7">
    <name type="scientific">Niabella digestorum</name>
    <dbReference type="NCBI Taxonomy" id="3117701"/>
    <lineage>
        <taxon>Bacteria</taxon>
        <taxon>Pseudomonadati</taxon>
        <taxon>Bacteroidota</taxon>
        <taxon>Chitinophagia</taxon>
        <taxon>Chitinophagales</taxon>
        <taxon>Chitinophagaceae</taxon>
        <taxon>Niabella</taxon>
    </lineage>
</organism>
<evidence type="ECO:0000256" key="2">
    <source>
        <dbReference type="ARBA" id="ARBA00023015"/>
    </source>
</evidence>
<keyword evidence="3" id="KW-0238">DNA-binding</keyword>
<keyword evidence="7" id="KW-1185">Reference proteome</keyword>
<dbReference type="EMBL" id="JAZGLY010000002">
    <property type="protein sequence ID" value="MEE6186520.1"/>
    <property type="molecule type" value="Genomic_DNA"/>
</dbReference>
<evidence type="ECO:0000256" key="1">
    <source>
        <dbReference type="ARBA" id="ARBA00009437"/>
    </source>
</evidence>
<dbReference type="Pfam" id="PF00126">
    <property type="entry name" value="HTH_1"/>
    <property type="match status" value="1"/>
</dbReference>